<name>A0A8X6YJ08_9ARAC</name>
<protein>
    <submittedName>
        <fullName evidence="1">Uncharacterized protein</fullName>
    </submittedName>
</protein>
<accession>A0A8X6YJ08</accession>
<reference evidence="1" key="1">
    <citation type="submission" date="2020-08" db="EMBL/GenBank/DDBJ databases">
        <title>Multicomponent nature underlies the extraordinary mechanical properties of spider dragline silk.</title>
        <authorList>
            <person name="Kono N."/>
            <person name="Nakamura H."/>
            <person name="Mori M."/>
            <person name="Yoshida Y."/>
            <person name="Ohtoshi R."/>
            <person name="Malay A.D."/>
            <person name="Moran D.A.P."/>
            <person name="Tomita M."/>
            <person name="Numata K."/>
            <person name="Arakawa K."/>
        </authorList>
    </citation>
    <scope>NUCLEOTIDE SEQUENCE</scope>
</reference>
<keyword evidence="2" id="KW-1185">Reference proteome</keyword>
<organism evidence="1 2">
    <name type="scientific">Trichonephila inaurata madagascariensis</name>
    <dbReference type="NCBI Taxonomy" id="2747483"/>
    <lineage>
        <taxon>Eukaryota</taxon>
        <taxon>Metazoa</taxon>
        <taxon>Ecdysozoa</taxon>
        <taxon>Arthropoda</taxon>
        <taxon>Chelicerata</taxon>
        <taxon>Arachnida</taxon>
        <taxon>Araneae</taxon>
        <taxon>Araneomorphae</taxon>
        <taxon>Entelegynae</taxon>
        <taxon>Araneoidea</taxon>
        <taxon>Nephilidae</taxon>
        <taxon>Trichonephila</taxon>
        <taxon>Trichonephila inaurata</taxon>
    </lineage>
</organism>
<gene>
    <name evidence="1" type="ORF">TNIN_352801</name>
</gene>
<dbReference type="Proteomes" id="UP000886998">
    <property type="component" value="Unassembled WGS sequence"/>
</dbReference>
<dbReference type="AlphaFoldDB" id="A0A8X6YJ08"/>
<comment type="caution">
    <text evidence="1">The sequence shown here is derived from an EMBL/GenBank/DDBJ whole genome shotgun (WGS) entry which is preliminary data.</text>
</comment>
<evidence type="ECO:0000313" key="2">
    <source>
        <dbReference type="Proteomes" id="UP000886998"/>
    </source>
</evidence>
<sequence>MVATVNNNLFRKGLLRCSFDAAPGTGMFVKNDRYSSVVSPPLATFCFLFVLDDTSMQRCTELGMNTGCLSGARLITLMKRRNFRTTNSIPHKAVTLRCNRDVTLDSTDLSPVTRCSLIPPVTMATRNEGGDGEECWIARGSTNRIRSPSSLCPGPWVTNRCTSFIFRVCPAVVTIIVIPNR</sequence>
<dbReference type="EMBL" id="BMAV01019070">
    <property type="protein sequence ID" value="GFY71760.1"/>
    <property type="molecule type" value="Genomic_DNA"/>
</dbReference>
<evidence type="ECO:0000313" key="1">
    <source>
        <dbReference type="EMBL" id="GFY71760.1"/>
    </source>
</evidence>
<proteinExistence type="predicted"/>